<evidence type="ECO:0000256" key="3">
    <source>
        <dbReference type="ARBA" id="ARBA00023163"/>
    </source>
</evidence>
<feature type="compositionally biased region" description="Low complexity" evidence="5">
    <location>
        <begin position="588"/>
        <end position="604"/>
    </location>
</feature>
<dbReference type="CDD" id="cd20393">
    <property type="entry name" value="Tudor_SGF29_rpt1"/>
    <property type="match status" value="1"/>
</dbReference>
<protein>
    <recommendedName>
        <fullName evidence="6">SGF29 C-terminal domain-containing protein</fullName>
    </recommendedName>
</protein>
<name>G0M6H7_CAEBE</name>
<feature type="compositionally biased region" description="Basic and acidic residues" evidence="5">
    <location>
        <begin position="303"/>
        <end position="312"/>
    </location>
</feature>
<dbReference type="eggNOG" id="KOG3038">
    <property type="taxonomic scope" value="Eukaryota"/>
</dbReference>
<dbReference type="PANTHER" id="PTHR21539:SF7">
    <property type="entry name" value="SGF29 C-TERMINAL DOMAIN-CONTAINING PROTEIN"/>
    <property type="match status" value="1"/>
</dbReference>
<gene>
    <name evidence="7" type="ORF">CAEBREN_02557</name>
</gene>
<keyword evidence="3" id="KW-0804">Transcription</keyword>
<dbReference type="CDD" id="cd20394">
    <property type="entry name" value="Tudor_SGF29_rpt2"/>
    <property type="match status" value="1"/>
</dbReference>
<feature type="compositionally biased region" description="Acidic residues" evidence="5">
    <location>
        <begin position="489"/>
        <end position="505"/>
    </location>
</feature>
<keyword evidence="8" id="KW-1185">Reference proteome</keyword>
<feature type="region of interest" description="Disordered" evidence="5">
    <location>
        <begin position="303"/>
        <end position="622"/>
    </location>
</feature>
<keyword evidence="4" id="KW-0539">Nucleus</keyword>
<feature type="compositionally biased region" description="Basic and acidic residues" evidence="5">
    <location>
        <begin position="1"/>
        <end position="12"/>
    </location>
</feature>
<feature type="compositionally biased region" description="Basic residues" evidence="5">
    <location>
        <begin position="354"/>
        <end position="369"/>
    </location>
</feature>
<dbReference type="InParanoid" id="G0M6H7"/>
<feature type="compositionally biased region" description="Basic and acidic residues" evidence="5">
    <location>
        <begin position="506"/>
        <end position="523"/>
    </location>
</feature>
<accession>G0M6H7</accession>
<dbReference type="EMBL" id="GL379786">
    <property type="protein sequence ID" value="EGT30621.1"/>
    <property type="molecule type" value="Genomic_DNA"/>
</dbReference>
<feature type="compositionally biased region" description="Basic residues" evidence="5">
    <location>
        <begin position="386"/>
        <end position="405"/>
    </location>
</feature>
<sequence length="622" mass="70070">MGRGGKKGDKPKPPHPIENASPDEQQRMFLEILENIESHLKHQFQSQEKCVEFRAKMGKNSVTEMSKKEKEKIGVLYGEHMENVTKTNEFIGKHLAMMKEWRNNAVDVARDKAELNTIEILKLRDGCLQLWNPDEHPTGHGAGGVAWPDDKRPEKGEEVAAYVESTKTWILADVIGPVSNHRYECIDVDDQDRKVAVFARKQIIPLPQFTVHYNLYPNMAFPKNAIVLALFPGTTCFYEGLVHTPPDKASGHYLVRFIDNTRPGNYSDPLKVSDRYVLAFKKDPVIYVRPSKRVELGLEAPTKDEATSIEEKKRKKKEKKKNRKNKKKLEIVDDKDIPGPAPKPEAAVVEGAKVKKSRSKSRSKSTKRSKSSDKPKIIRARVPDHKKIRSTRLFGKRRRKSKKSRALSAPAPGKSASSEGQEHEPIFLSDDEVDDAAGVEPRPVYGDDGRVLTGVERFGLEEERIETDSDEEPAKKSATPKRGSKDAEKEDEVDDEEDSSEDDESDKSVEKEEQKGDDDKESSSEESDSSENSSGDEKMEVDEEKKDDEKEEAVRVHDPQEGTSSGPRRDVRHSSDSDKEYGRIRKYSSSSSSSGSSVESGLSSSDHERNRRDVDSDDEKKN</sequence>
<dbReference type="InterPro" id="IPR047287">
    <property type="entry name" value="Tudor_SGF29_rpt2"/>
</dbReference>
<dbReference type="Proteomes" id="UP000008068">
    <property type="component" value="Unassembled WGS sequence"/>
</dbReference>
<feature type="compositionally biased region" description="Basic residues" evidence="5">
    <location>
        <begin position="313"/>
        <end position="327"/>
    </location>
</feature>
<dbReference type="OrthoDB" id="10265994at2759"/>
<reference evidence="8" key="1">
    <citation type="submission" date="2011-07" db="EMBL/GenBank/DDBJ databases">
        <authorList>
            <consortium name="Caenorhabditis brenneri Sequencing and Analysis Consortium"/>
            <person name="Wilson R.K."/>
        </authorList>
    </citation>
    <scope>NUCLEOTIDE SEQUENCE [LARGE SCALE GENOMIC DNA]</scope>
    <source>
        <strain evidence="8">PB2801</strain>
    </source>
</reference>
<comment type="subcellular location">
    <subcellularLocation>
        <location evidence="1">Nucleus</location>
    </subcellularLocation>
</comment>
<evidence type="ECO:0000256" key="2">
    <source>
        <dbReference type="ARBA" id="ARBA00023015"/>
    </source>
</evidence>
<feature type="compositionally biased region" description="Basic and acidic residues" evidence="5">
    <location>
        <begin position="605"/>
        <end position="622"/>
    </location>
</feature>
<dbReference type="InterPro" id="IPR037802">
    <property type="entry name" value="SGF29"/>
</dbReference>
<keyword evidence="2" id="KW-0805">Transcription regulation</keyword>
<evidence type="ECO:0000256" key="1">
    <source>
        <dbReference type="ARBA" id="ARBA00004123"/>
    </source>
</evidence>
<evidence type="ECO:0000256" key="5">
    <source>
        <dbReference type="SAM" id="MobiDB-lite"/>
    </source>
</evidence>
<dbReference type="InterPro" id="IPR047288">
    <property type="entry name" value="Tudor_SGF29_rpt1"/>
</dbReference>
<dbReference type="InterPro" id="IPR010750">
    <property type="entry name" value="SGF29_tudor-like_dom"/>
</dbReference>
<dbReference type="AlphaFoldDB" id="G0M6H7"/>
<dbReference type="HOGENOM" id="CLU_439562_0_0_1"/>
<evidence type="ECO:0000256" key="4">
    <source>
        <dbReference type="ARBA" id="ARBA00023242"/>
    </source>
</evidence>
<feature type="compositionally biased region" description="Basic and acidic residues" evidence="5">
    <location>
        <begin position="370"/>
        <end position="385"/>
    </location>
</feature>
<feature type="compositionally biased region" description="Basic and acidic residues" evidence="5">
    <location>
        <begin position="567"/>
        <end position="583"/>
    </location>
</feature>
<feature type="domain" description="SGF29 C-terminal" evidence="6">
    <location>
        <begin position="149"/>
        <end position="286"/>
    </location>
</feature>
<feature type="compositionally biased region" description="Basic and acidic residues" evidence="5">
    <location>
        <begin position="535"/>
        <end position="560"/>
    </location>
</feature>
<dbReference type="GO" id="GO:0000124">
    <property type="term" value="C:SAGA complex"/>
    <property type="evidence" value="ECO:0007669"/>
    <property type="project" value="InterPro"/>
</dbReference>
<proteinExistence type="predicted"/>
<evidence type="ECO:0000313" key="7">
    <source>
        <dbReference type="EMBL" id="EGT30621.1"/>
    </source>
</evidence>
<feature type="compositionally biased region" description="Basic and acidic residues" evidence="5">
    <location>
        <begin position="328"/>
        <end position="337"/>
    </location>
</feature>
<dbReference type="PROSITE" id="PS51518">
    <property type="entry name" value="SGF29_C"/>
    <property type="match status" value="1"/>
</dbReference>
<dbReference type="PANTHER" id="PTHR21539">
    <property type="entry name" value="SAGA-ASSOCIATED FACTOR 29"/>
    <property type="match status" value="1"/>
</dbReference>
<dbReference type="FunCoup" id="G0M6H7">
    <property type="interactions" value="1478"/>
</dbReference>
<feature type="region of interest" description="Disordered" evidence="5">
    <location>
        <begin position="1"/>
        <end position="23"/>
    </location>
</feature>
<dbReference type="Gene3D" id="2.30.30.140">
    <property type="match status" value="2"/>
</dbReference>
<dbReference type="STRING" id="135651.G0M6H7"/>
<dbReference type="Pfam" id="PF07039">
    <property type="entry name" value="SGF29_Tudor"/>
    <property type="match status" value="1"/>
</dbReference>
<evidence type="ECO:0000259" key="6">
    <source>
        <dbReference type="PROSITE" id="PS51518"/>
    </source>
</evidence>
<organism evidence="8">
    <name type="scientific">Caenorhabditis brenneri</name>
    <name type="common">Nematode worm</name>
    <dbReference type="NCBI Taxonomy" id="135651"/>
    <lineage>
        <taxon>Eukaryota</taxon>
        <taxon>Metazoa</taxon>
        <taxon>Ecdysozoa</taxon>
        <taxon>Nematoda</taxon>
        <taxon>Chromadorea</taxon>
        <taxon>Rhabditida</taxon>
        <taxon>Rhabditina</taxon>
        <taxon>Rhabditomorpha</taxon>
        <taxon>Rhabditoidea</taxon>
        <taxon>Rhabditidae</taxon>
        <taxon>Peloderinae</taxon>
        <taxon>Caenorhabditis</taxon>
    </lineage>
</organism>
<evidence type="ECO:0000313" key="8">
    <source>
        <dbReference type="Proteomes" id="UP000008068"/>
    </source>
</evidence>
<dbReference type="OMA" id="HRYECID"/>
<dbReference type="GO" id="GO:0005634">
    <property type="term" value="C:nucleus"/>
    <property type="evidence" value="ECO:0007669"/>
    <property type="project" value="UniProtKB-SubCell"/>
</dbReference>